<proteinExistence type="predicted"/>
<dbReference type="Proteomes" id="UP000193920">
    <property type="component" value="Unassembled WGS sequence"/>
</dbReference>
<dbReference type="AlphaFoldDB" id="A0A1Y1Z328"/>
<protein>
    <recommendedName>
        <fullName evidence="3">Coth-domain-containing protein</fullName>
    </recommendedName>
</protein>
<evidence type="ECO:0000313" key="1">
    <source>
        <dbReference type="EMBL" id="ORY04255.1"/>
    </source>
</evidence>
<dbReference type="PANTHER" id="PTHR40050:SF1">
    <property type="entry name" value="INNER SPORE COAT PROTEIN H"/>
    <property type="match status" value="1"/>
</dbReference>
<dbReference type="EMBL" id="MCOG01000466">
    <property type="protein sequence ID" value="ORY04255.1"/>
    <property type="molecule type" value="Genomic_DNA"/>
</dbReference>
<evidence type="ECO:0008006" key="3">
    <source>
        <dbReference type="Google" id="ProtNLM"/>
    </source>
</evidence>
<organism evidence="1 2">
    <name type="scientific">Neocallimastix californiae</name>
    <dbReference type="NCBI Taxonomy" id="1754190"/>
    <lineage>
        <taxon>Eukaryota</taxon>
        <taxon>Fungi</taxon>
        <taxon>Fungi incertae sedis</taxon>
        <taxon>Chytridiomycota</taxon>
        <taxon>Chytridiomycota incertae sedis</taxon>
        <taxon>Neocallimastigomycetes</taxon>
        <taxon>Neocallimastigales</taxon>
        <taxon>Neocallimastigaceae</taxon>
        <taxon>Neocallimastix</taxon>
    </lineage>
</organism>
<comment type="caution">
    <text evidence="1">The sequence shown here is derived from an EMBL/GenBank/DDBJ whole genome shotgun (WGS) entry which is preliminary data.</text>
</comment>
<sequence>LRADTTEPTYLRTKLACDIHNRLGLSSLSANYAVLYINDEYMGLFIFTDAYKESWIEYVYGEKNTTSLYQCSFCDLTLNNKEGYENENKESSIKRELYEFLGEMTKAKSLKDVESILDLDQFLKELALEYLFTSWDHLLKKHNYYIYLHPQTKKWIYLLHDFDLDFGIDINDYYDNDSEVYEMPNISFQRYVNTIEANTENIIKKFILEDEYQLNKFKEIVRDIVIKIFNPAVLFPHIDKLKAFIRPYIELEKQPDEHGKYPGNINENAFFIYSMKQWEESTEFTNIKKDIYGLKLFILLRYRYICRAYRITNF</sequence>
<accession>A0A1Y1Z328</accession>
<feature type="non-terminal residue" evidence="1">
    <location>
        <position position="1"/>
    </location>
</feature>
<gene>
    <name evidence="1" type="ORF">LY90DRAFT_441342</name>
</gene>
<keyword evidence="2" id="KW-1185">Reference proteome</keyword>
<dbReference type="PANTHER" id="PTHR40050">
    <property type="entry name" value="INNER SPORE COAT PROTEIN H"/>
    <property type="match status" value="1"/>
</dbReference>
<name>A0A1Y1Z328_9FUNG</name>
<dbReference type="InterPro" id="IPR014867">
    <property type="entry name" value="Spore_coat_CotH_CotH2/3/7"/>
</dbReference>
<reference evidence="1 2" key="1">
    <citation type="submission" date="2016-08" db="EMBL/GenBank/DDBJ databases">
        <title>A Parts List for Fungal Cellulosomes Revealed by Comparative Genomics.</title>
        <authorList>
            <consortium name="DOE Joint Genome Institute"/>
            <person name="Haitjema C.H."/>
            <person name="Gilmore S.P."/>
            <person name="Henske J.K."/>
            <person name="Solomon K.V."/>
            <person name="De Groot R."/>
            <person name="Kuo A."/>
            <person name="Mondo S.J."/>
            <person name="Salamov A.A."/>
            <person name="Labutti K."/>
            <person name="Zhao Z."/>
            <person name="Chiniquy J."/>
            <person name="Barry K."/>
            <person name="Brewer H.M."/>
            <person name="Purvine S.O."/>
            <person name="Wright A.T."/>
            <person name="Boxma B."/>
            <person name="Van Alen T."/>
            <person name="Hackstein J.H."/>
            <person name="Baker S.E."/>
            <person name="Grigoriev I.V."/>
            <person name="O'Malley M.A."/>
        </authorList>
    </citation>
    <scope>NUCLEOTIDE SEQUENCE [LARGE SCALE GENOMIC DNA]</scope>
    <source>
        <strain evidence="1 2">G1</strain>
    </source>
</reference>
<dbReference type="OrthoDB" id="10267127at2759"/>
<dbReference type="Pfam" id="PF08757">
    <property type="entry name" value="CotH"/>
    <property type="match status" value="1"/>
</dbReference>
<dbReference type="STRING" id="1754190.A0A1Y1Z328"/>
<evidence type="ECO:0000313" key="2">
    <source>
        <dbReference type="Proteomes" id="UP000193920"/>
    </source>
</evidence>